<accession>A0A9P6AVL0</accession>
<comment type="caution">
    <text evidence="2">The sequence shown here is derived from an EMBL/GenBank/DDBJ whole genome shotgun (WGS) entry which is preliminary data.</text>
</comment>
<keyword evidence="1" id="KW-0472">Membrane</keyword>
<gene>
    <name evidence="2" type="ORF">BS47DRAFT_1031859</name>
</gene>
<keyword evidence="3" id="KW-1185">Reference proteome</keyword>
<sequence>MAKVSIFANNAAIAIPISIGVGLVFFVLLWAIFLRVVRWCCCGRRHDGRMKPPASATRMGSFDGLDPVDVVNIMQVKPEIMRTACPTRIPLALSARGCHDSRPSRVGCARRASAPNEWNIAICSDNLIV</sequence>
<evidence type="ECO:0000313" key="3">
    <source>
        <dbReference type="Proteomes" id="UP000886523"/>
    </source>
</evidence>
<protein>
    <submittedName>
        <fullName evidence="2">Uncharacterized protein</fullName>
    </submittedName>
</protein>
<dbReference type="Proteomes" id="UP000886523">
    <property type="component" value="Unassembled WGS sequence"/>
</dbReference>
<name>A0A9P6AVL0_9AGAM</name>
<keyword evidence="1" id="KW-1133">Transmembrane helix</keyword>
<reference evidence="2" key="1">
    <citation type="journal article" date="2020" name="Nat. Commun.">
        <title>Large-scale genome sequencing of mycorrhizal fungi provides insights into the early evolution of symbiotic traits.</title>
        <authorList>
            <person name="Miyauchi S."/>
            <person name="Kiss E."/>
            <person name="Kuo A."/>
            <person name="Drula E."/>
            <person name="Kohler A."/>
            <person name="Sanchez-Garcia M."/>
            <person name="Morin E."/>
            <person name="Andreopoulos B."/>
            <person name="Barry K.W."/>
            <person name="Bonito G."/>
            <person name="Buee M."/>
            <person name="Carver A."/>
            <person name="Chen C."/>
            <person name="Cichocki N."/>
            <person name="Clum A."/>
            <person name="Culley D."/>
            <person name="Crous P.W."/>
            <person name="Fauchery L."/>
            <person name="Girlanda M."/>
            <person name="Hayes R.D."/>
            <person name="Keri Z."/>
            <person name="LaButti K."/>
            <person name="Lipzen A."/>
            <person name="Lombard V."/>
            <person name="Magnuson J."/>
            <person name="Maillard F."/>
            <person name="Murat C."/>
            <person name="Nolan M."/>
            <person name="Ohm R.A."/>
            <person name="Pangilinan J."/>
            <person name="Pereira M.F."/>
            <person name="Perotto S."/>
            <person name="Peter M."/>
            <person name="Pfister S."/>
            <person name="Riley R."/>
            <person name="Sitrit Y."/>
            <person name="Stielow J.B."/>
            <person name="Szollosi G."/>
            <person name="Zifcakova L."/>
            <person name="Stursova M."/>
            <person name="Spatafora J.W."/>
            <person name="Tedersoo L."/>
            <person name="Vaario L.M."/>
            <person name="Yamada A."/>
            <person name="Yan M."/>
            <person name="Wang P."/>
            <person name="Xu J."/>
            <person name="Bruns T."/>
            <person name="Baldrian P."/>
            <person name="Vilgalys R."/>
            <person name="Dunand C."/>
            <person name="Henrissat B."/>
            <person name="Grigoriev I.V."/>
            <person name="Hibbett D."/>
            <person name="Nagy L.G."/>
            <person name="Martin F.M."/>
        </authorList>
    </citation>
    <scope>NUCLEOTIDE SEQUENCE</scope>
    <source>
        <strain evidence="2">UP504</strain>
    </source>
</reference>
<organism evidence="2 3">
    <name type="scientific">Hydnum rufescens UP504</name>
    <dbReference type="NCBI Taxonomy" id="1448309"/>
    <lineage>
        <taxon>Eukaryota</taxon>
        <taxon>Fungi</taxon>
        <taxon>Dikarya</taxon>
        <taxon>Basidiomycota</taxon>
        <taxon>Agaricomycotina</taxon>
        <taxon>Agaricomycetes</taxon>
        <taxon>Cantharellales</taxon>
        <taxon>Hydnaceae</taxon>
        <taxon>Hydnum</taxon>
    </lineage>
</organism>
<evidence type="ECO:0000256" key="1">
    <source>
        <dbReference type="SAM" id="Phobius"/>
    </source>
</evidence>
<evidence type="ECO:0000313" key="2">
    <source>
        <dbReference type="EMBL" id="KAF9512735.1"/>
    </source>
</evidence>
<proteinExistence type="predicted"/>
<keyword evidence="1" id="KW-0812">Transmembrane</keyword>
<dbReference type="EMBL" id="MU128982">
    <property type="protein sequence ID" value="KAF9512735.1"/>
    <property type="molecule type" value="Genomic_DNA"/>
</dbReference>
<dbReference type="AlphaFoldDB" id="A0A9P6AVL0"/>
<feature type="transmembrane region" description="Helical" evidence="1">
    <location>
        <begin position="12"/>
        <end position="33"/>
    </location>
</feature>